<protein>
    <submittedName>
        <fullName evidence="1">Uncharacterized protein</fullName>
    </submittedName>
</protein>
<gene>
    <name evidence="1" type="ORF">PQBR57_0318</name>
</gene>
<proteinExistence type="predicted"/>
<dbReference type="EMBL" id="LN713926">
    <property type="protein sequence ID" value="CEK42271.1"/>
    <property type="molecule type" value="Genomic_DNA"/>
</dbReference>
<accession>A0A0G4E4V0</accession>
<evidence type="ECO:0000313" key="1">
    <source>
        <dbReference type="EMBL" id="CEK42271.1"/>
    </source>
</evidence>
<name>A0A0G4E4V0_PSEFS</name>
<dbReference type="AlphaFoldDB" id="A0A0G4E4V0"/>
<reference evidence="1" key="1">
    <citation type="submission" date="2014-12" db="EMBL/GenBank/DDBJ databases">
        <authorList>
            <person name="Hall J."/>
        </authorList>
    </citation>
    <scope>NUCLEOTIDE SEQUENCE [LARGE SCALE GENOMIC DNA]</scope>
    <source>
        <strain evidence="1">SBW25</strain>
        <plasmid evidence="1">pQBR57</plasmid>
    </source>
</reference>
<sequence>MARKGDEFTETVGTKKSIKHGRFTYKLRWHPVTKKLVWALPDNKSVKAPNEGDGQQ</sequence>
<geneLocation type="plasmid" evidence="1">
    <name>pQBR57</name>
</geneLocation>
<keyword evidence="1" id="KW-0614">Plasmid</keyword>
<organism evidence="1">
    <name type="scientific">Pseudomonas fluorescens (strain SBW25)</name>
    <dbReference type="NCBI Taxonomy" id="216595"/>
    <lineage>
        <taxon>Bacteria</taxon>
        <taxon>Pseudomonadati</taxon>
        <taxon>Pseudomonadota</taxon>
        <taxon>Gammaproteobacteria</taxon>
        <taxon>Pseudomonadales</taxon>
        <taxon>Pseudomonadaceae</taxon>
        <taxon>Pseudomonas</taxon>
    </lineage>
</organism>
<reference evidence="1" key="2">
    <citation type="submission" date="2015-06" db="EMBL/GenBank/DDBJ databases">
        <title>Environmentally co-occuring mercury resistance plasmids are genetically and phenotypically diverse and confer variable context-dependent fitness effects.</title>
        <authorList>
            <person name="Hall J.P.J."/>
            <person name="Harrison E."/>
            <person name="Lilley A.K."/>
            <person name="Paterson S."/>
            <person name="Spiers A.J."/>
            <person name="Brockhurst M.A."/>
        </authorList>
    </citation>
    <scope>NUCLEOTIDE SEQUENCE [LARGE SCALE GENOMIC DNA]</scope>
    <source>
        <strain evidence="1">SBW25</strain>
        <plasmid evidence="1">pQBR57</plasmid>
    </source>
</reference>